<evidence type="ECO:0000256" key="2">
    <source>
        <dbReference type="SAM" id="SignalP"/>
    </source>
</evidence>
<dbReference type="NCBIfam" id="NF010452">
    <property type="entry name" value="PRK13879.1"/>
    <property type="match status" value="1"/>
</dbReference>
<evidence type="ECO:0000313" key="4">
    <source>
        <dbReference type="Proteomes" id="UP000284021"/>
    </source>
</evidence>
<dbReference type="RefSeq" id="WP_119952626.1">
    <property type="nucleotide sequence ID" value="NZ_QYUR01000002.1"/>
</dbReference>
<organism evidence="3 4">
    <name type="scientific">Pseudomonas cavernicola</name>
    <dbReference type="NCBI Taxonomy" id="2320866"/>
    <lineage>
        <taxon>Bacteria</taxon>
        <taxon>Pseudomonadati</taxon>
        <taxon>Pseudomonadota</taxon>
        <taxon>Gammaproteobacteria</taxon>
        <taxon>Pseudomonadales</taxon>
        <taxon>Pseudomonadaceae</taxon>
        <taxon>Pseudomonas</taxon>
    </lineage>
</organism>
<sequence>MIGTKKILAAKILLLVSLKGHATGIPVVDVANVSQTTISAIENVAQTITQVEQYVSQLAQLEDQLRNTAAPNAYLWDQAEQTIARVLSTIDTLGYYKQQAGSIDAYLAGYGDVNYYRSSQCFGVNGCSSDQYQAMRQSEIDGSDAQMRANGNMLRGLDEQQKQLQQDASNLVRLQHSTQSAQGRMEALQFANQLASNQANQLLQIRTLLVAQQAAEIPRAQTIAAREAKEQAASEQLRRGSYRPSPTQSW</sequence>
<protein>
    <submittedName>
        <fullName evidence="3">P-type conjugative transfer protein TrbJ</fullName>
    </submittedName>
</protein>
<feature type="compositionally biased region" description="Basic and acidic residues" evidence="1">
    <location>
        <begin position="228"/>
        <end position="238"/>
    </location>
</feature>
<dbReference type="OrthoDB" id="7469703at2"/>
<dbReference type="NCBIfam" id="TIGR02780">
    <property type="entry name" value="TrbJ_Ti"/>
    <property type="match status" value="1"/>
</dbReference>
<keyword evidence="2" id="KW-0732">Signal</keyword>
<comment type="caution">
    <text evidence="3">The sequence shown here is derived from an EMBL/GenBank/DDBJ whole genome shotgun (WGS) entry which is preliminary data.</text>
</comment>
<keyword evidence="4" id="KW-1185">Reference proteome</keyword>
<dbReference type="InterPro" id="IPR014147">
    <property type="entry name" value="T4SS_TrbJ"/>
</dbReference>
<accession>A0A418XIN2</accession>
<feature type="region of interest" description="Disordered" evidence="1">
    <location>
        <begin position="228"/>
        <end position="250"/>
    </location>
</feature>
<feature type="signal peptide" evidence="2">
    <location>
        <begin position="1"/>
        <end position="22"/>
    </location>
</feature>
<feature type="chain" id="PRO_5019509600" evidence="2">
    <location>
        <begin position="23"/>
        <end position="250"/>
    </location>
</feature>
<dbReference type="Proteomes" id="UP000284021">
    <property type="component" value="Unassembled WGS sequence"/>
</dbReference>
<dbReference type="AlphaFoldDB" id="A0A418XIN2"/>
<dbReference type="EMBL" id="QYUR01000002">
    <property type="protein sequence ID" value="RJG12297.1"/>
    <property type="molecule type" value="Genomic_DNA"/>
</dbReference>
<reference evidence="3 4" key="1">
    <citation type="submission" date="2018-09" db="EMBL/GenBank/DDBJ databases">
        <authorList>
            <person name="Zhu H."/>
        </authorList>
    </citation>
    <scope>NUCLEOTIDE SEQUENCE [LARGE SCALE GENOMIC DNA]</scope>
    <source>
        <strain evidence="3 4">K1S02-6</strain>
    </source>
</reference>
<evidence type="ECO:0000313" key="3">
    <source>
        <dbReference type="EMBL" id="RJG12297.1"/>
    </source>
</evidence>
<evidence type="ECO:0000256" key="1">
    <source>
        <dbReference type="SAM" id="MobiDB-lite"/>
    </source>
</evidence>
<proteinExistence type="predicted"/>
<name>A0A418XIN2_9PSED</name>
<gene>
    <name evidence="3" type="primary">trbJ</name>
    <name evidence="3" type="ORF">D3879_03075</name>
</gene>
<dbReference type="SUPFAM" id="SSF101082">
    <property type="entry name" value="Typo IV secretion system protein TraC"/>
    <property type="match status" value="1"/>
</dbReference>